<evidence type="ECO:0000259" key="4">
    <source>
        <dbReference type="Pfam" id="PF26238"/>
    </source>
</evidence>
<keyword evidence="1" id="KW-1133">Transmembrane helix</keyword>
<evidence type="ECO:0000256" key="1">
    <source>
        <dbReference type="SAM" id="Phobius"/>
    </source>
</evidence>
<gene>
    <name evidence="5" type="ORF">GCM10009020_32030</name>
</gene>
<keyword evidence="1" id="KW-0472">Membrane</keyword>
<name>A0AAV3TDH3_9EURY</name>
<dbReference type="RefSeq" id="WP_343775153.1">
    <property type="nucleotide sequence ID" value="NZ_BAAADV010000007.1"/>
</dbReference>
<dbReference type="Proteomes" id="UP001500420">
    <property type="component" value="Unassembled WGS sequence"/>
</dbReference>
<feature type="domain" description="DUF8054" evidence="3">
    <location>
        <begin position="245"/>
        <end position="285"/>
    </location>
</feature>
<dbReference type="AlphaFoldDB" id="A0AAV3TDH3"/>
<dbReference type="InterPro" id="IPR058775">
    <property type="entry name" value="DUF8054_M"/>
</dbReference>
<protein>
    <recommendedName>
        <fullName evidence="7">Restriction endonuclease</fullName>
    </recommendedName>
</protein>
<feature type="domain" description="DUF8054" evidence="2">
    <location>
        <begin position="9"/>
        <end position="98"/>
    </location>
</feature>
<sequence length="299" mass="32657">MAGNDASVIERLRKPEYTGENRCTPCTIVNVGIAAVASALAWVVAARAIGEAAAGGLGVGLFAACLGIIYLWGYLIPGTPTLTKRYLPNRVLALFDKHPLDDQHSEEEPFDAVERKEAERRNAVDPEQFLLGANVVAPCEREDDLCLSDEFADRLEDHTERFRSSEPDAETFADLFDADPESVAVEDRDHPAVEIRNRVRKWPSDGALIADVAADRALRDQSDDWTAVPLEQRLKILESLRSFRQTCPLCSGGVELGTDTVESCCRSYEVATASCLDCGETLLEFDPSAIDAAAEKEAV</sequence>
<feature type="transmembrane region" description="Helical" evidence="1">
    <location>
        <begin position="52"/>
        <end position="75"/>
    </location>
</feature>
<evidence type="ECO:0000313" key="5">
    <source>
        <dbReference type="EMBL" id="GAA0680731.1"/>
    </source>
</evidence>
<comment type="caution">
    <text evidence="5">The sequence shown here is derived from an EMBL/GenBank/DDBJ whole genome shotgun (WGS) entry which is preliminary data.</text>
</comment>
<reference evidence="5 6" key="1">
    <citation type="journal article" date="2019" name="Int. J. Syst. Evol. Microbiol.">
        <title>The Global Catalogue of Microorganisms (GCM) 10K type strain sequencing project: providing services to taxonomists for standard genome sequencing and annotation.</title>
        <authorList>
            <consortium name="The Broad Institute Genomics Platform"/>
            <consortium name="The Broad Institute Genome Sequencing Center for Infectious Disease"/>
            <person name="Wu L."/>
            <person name="Ma J."/>
        </authorList>
    </citation>
    <scope>NUCLEOTIDE SEQUENCE [LARGE SCALE GENOMIC DNA]</scope>
    <source>
        <strain evidence="5 6">JCM 16328</strain>
    </source>
</reference>
<evidence type="ECO:0000259" key="3">
    <source>
        <dbReference type="Pfam" id="PF26237"/>
    </source>
</evidence>
<feature type="domain" description="DUF8054" evidence="4">
    <location>
        <begin position="125"/>
        <end position="242"/>
    </location>
</feature>
<dbReference type="InterPro" id="IPR058674">
    <property type="entry name" value="DUF8054_N"/>
</dbReference>
<dbReference type="Pfam" id="PF26237">
    <property type="entry name" value="DUF8054_C"/>
    <property type="match status" value="1"/>
</dbReference>
<evidence type="ECO:0008006" key="7">
    <source>
        <dbReference type="Google" id="ProtNLM"/>
    </source>
</evidence>
<evidence type="ECO:0000259" key="2">
    <source>
        <dbReference type="Pfam" id="PF26236"/>
    </source>
</evidence>
<keyword evidence="6" id="KW-1185">Reference proteome</keyword>
<dbReference type="InterPro" id="IPR058675">
    <property type="entry name" value="DUF8054_C"/>
</dbReference>
<evidence type="ECO:0000313" key="6">
    <source>
        <dbReference type="Proteomes" id="UP001500420"/>
    </source>
</evidence>
<feature type="transmembrane region" description="Helical" evidence="1">
    <location>
        <begin position="27"/>
        <end position="45"/>
    </location>
</feature>
<organism evidence="5 6">
    <name type="scientific">Natronoarchaeum mannanilyticum</name>
    <dbReference type="NCBI Taxonomy" id="926360"/>
    <lineage>
        <taxon>Archaea</taxon>
        <taxon>Methanobacteriati</taxon>
        <taxon>Methanobacteriota</taxon>
        <taxon>Stenosarchaea group</taxon>
        <taxon>Halobacteria</taxon>
        <taxon>Halobacteriales</taxon>
        <taxon>Natronoarchaeaceae</taxon>
    </lineage>
</organism>
<dbReference type="Pfam" id="PF26236">
    <property type="entry name" value="DUF8054_N"/>
    <property type="match status" value="1"/>
</dbReference>
<accession>A0AAV3TDH3</accession>
<keyword evidence="1" id="KW-0812">Transmembrane</keyword>
<proteinExistence type="predicted"/>
<dbReference type="Pfam" id="PF26238">
    <property type="entry name" value="DUF8054_M"/>
    <property type="match status" value="1"/>
</dbReference>
<dbReference type="EMBL" id="BAAADV010000007">
    <property type="protein sequence ID" value="GAA0680731.1"/>
    <property type="molecule type" value="Genomic_DNA"/>
</dbReference>